<evidence type="ECO:0000313" key="1">
    <source>
        <dbReference type="EMBL" id="MDC2891096.1"/>
    </source>
</evidence>
<keyword evidence="2" id="KW-1185">Reference proteome</keyword>
<evidence type="ECO:0008006" key="3">
    <source>
        <dbReference type="Google" id="ProtNLM"/>
    </source>
</evidence>
<proteinExistence type="predicted"/>
<dbReference type="EMBL" id="JAQOMS010000002">
    <property type="protein sequence ID" value="MDC2891096.1"/>
    <property type="molecule type" value="Genomic_DNA"/>
</dbReference>
<name>A0ABT5FIT4_9GAMM</name>
<reference evidence="1 2" key="1">
    <citation type="submission" date="2023-01" db="EMBL/GenBank/DDBJ databases">
        <title>Psychrosphaera sp. nov., isolated from marine algae.</title>
        <authorList>
            <person name="Bayburt H."/>
            <person name="Choi B.J."/>
            <person name="Kim J.M."/>
            <person name="Choi D.G."/>
            <person name="Jeon C.O."/>
        </authorList>
    </citation>
    <scope>NUCLEOTIDE SEQUENCE [LARGE SCALE GENOMIC DNA]</scope>
    <source>
        <strain evidence="1 2">G1-22</strain>
    </source>
</reference>
<evidence type="ECO:0000313" key="2">
    <source>
        <dbReference type="Proteomes" id="UP001528411"/>
    </source>
</evidence>
<dbReference type="Gene3D" id="3.20.20.100">
    <property type="entry name" value="NADP-dependent oxidoreductase domain"/>
    <property type="match status" value="1"/>
</dbReference>
<organism evidence="1 2">
    <name type="scientific">Psychrosphaera algicola</name>
    <dbReference type="NCBI Taxonomy" id="3023714"/>
    <lineage>
        <taxon>Bacteria</taxon>
        <taxon>Pseudomonadati</taxon>
        <taxon>Pseudomonadota</taxon>
        <taxon>Gammaproteobacteria</taxon>
        <taxon>Alteromonadales</taxon>
        <taxon>Pseudoalteromonadaceae</taxon>
        <taxon>Psychrosphaera</taxon>
    </lineage>
</organism>
<accession>A0ABT5FIT4</accession>
<dbReference type="SUPFAM" id="SSF51430">
    <property type="entry name" value="NAD(P)-linked oxidoreductase"/>
    <property type="match status" value="1"/>
</dbReference>
<dbReference type="RefSeq" id="WP_272182135.1">
    <property type="nucleotide sequence ID" value="NZ_JAQOMS010000002.1"/>
</dbReference>
<protein>
    <recommendedName>
        <fullName evidence="3">NADP-dependent oxidoreductase domain-containing protein</fullName>
    </recommendedName>
</protein>
<dbReference type="InterPro" id="IPR036812">
    <property type="entry name" value="NAD(P)_OxRdtase_dom_sf"/>
</dbReference>
<sequence>MKTMLPSDMNLLQCSLRWLLDQPQVSTVISGASSSQQVISNALTSDLPPLSQVLSAKLQTFYQEQVRQHIRGEI</sequence>
<dbReference type="Proteomes" id="UP001528411">
    <property type="component" value="Unassembled WGS sequence"/>
</dbReference>
<gene>
    <name evidence="1" type="ORF">PN838_23090</name>
</gene>
<comment type="caution">
    <text evidence="1">The sequence shown here is derived from an EMBL/GenBank/DDBJ whole genome shotgun (WGS) entry which is preliminary data.</text>
</comment>